<feature type="transmembrane region" description="Helical" evidence="8">
    <location>
        <begin position="177"/>
        <end position="194"/>
    </location>
</feature>
<name>A0A3F2ZDA0_LUTLO</name>
<dbReference type="Pfam" id="PF08395">
    <property type="entry name" value="7tm_7"/>
    <property type="match status" value="1"/>
</dbReference>
<sequence>MLIERNLGWLFYIQKYIFLPNYQIPRSKRRLAILSFRFVPIICLNIYAMYNIFHHIVAKDLSYFGGKSTVSSLMSRFDMISIKFGVVFITILALLKNHQHLHLLGMYQVFEKKFTEFFEVPSEKFISVLGNIVMVVIIVYNFISNTVFHLFFISMDGYTFIWYFFHMCNILLDDITIFYILGIIHLVSNFMFLFENDPIVPHDVEIFNIFGTYLEVIERINSTFGLTIAYIFIRHFFEAWCSLYFALTMAFWHKWNLTILLCFIIWATRSISIVIITAFVCQRCSEKTRAVTKSLGRIYENYCGRRYMDFHERSIQFNAQQFLLQHLHHETKISAGVLFTINASLVSAIFSSIATYLVILLQFEQLEEFLKFSKQ</sequence>
<feature type="transmembrane region" description="Helical" evidence="8">
    <location>
        <begin position="259"/>
        <end position="280"/>
    </location>
</feature>
<feature type="transmembrane region" description="Helical" evidence="8">
    <location>
        <begin position="228"/>
        <end position="247"/>
    </location>
</feature>
<evidence type="ECO:0000313" key="9">
    <source>
        <dbReference type="EnsemblMetazoa" id="LLOJ010864-PA"/>
    </source>
</evidence>
<evidence type="ECO:0000256" key="4">
    <source>
        <dbReference type="ARBA" id="ARBA00022989"/>
    </source>
</evidence>
<feature type="transmembrane region" description="Helical" evidence="8">
    <location>
        <begin position="333"/>
        <end position="361"/>
    </location>
</feature>
<dbReference type="PANTHER" id="PTHR21143:SF133">
    <property type="entry name" value="GUSTATORY AND PHEROMONE RECEPTOR 32A-RELATED"/>
    <property type="match status" value="1"/>
</dbReference>
<dbReference type="GO" id="GO:0008049">
    <property type="term" value="P:male courtship behavior"/>
    <property type="evidence" value="ECO:0007669"/>
    <property type="project" value="TreeGrafter"/>
</dbReference>
<keyword evidence="7 8" id="KW-0807">Transducer</keyword>
<dbReference type="PANTHER" id="PTHR21143">
    <property type="entry name" value="INVERTEBRATE GUSTATORY RECEPTOR"/>
    <property type="match status" value="1"/>
</dbReference>
<dbReference type="GO" id="GO:0050909">
    <property type="term" value="P:sensory perception of taste"/>
    <property type="evidence" value="ECO:0007669"/>
    <property type="project" value="InterPro"/>
</dbReference>
<keyword evidence="6 8" id="KW-0675">Receptor</keyword>
<comment type="caution">
    <text evidence="8">Lacks conserved residue(s) required for the propagation of feature annotation.</text>
</comment>
<comment type="subcellular location">
    <subcellularLocation>
        <location evidence="1 8">Cell membrane</location>
        <topology evidence="1 8">Multi-pass membrane protein</topology>
    </subcellularLocation>
</comment>
<dbReference type="GO" id="GO:0030425">
    <property type="term" value="C:dendrite"/>
    <property type="evidence" value="ECO:0007669"/>
    <property type="project" value="TreeGrafter"/>
</dbReference>
<evidence type="ECO:0000256" key="3">
    <source>
        <dbReference type="ARBA" id="ARBA00022692"/>
    </source>
</evidence>
<evidence type="ECO:0000256" key="2">
    <source>
        <dbReference type="ARBA" id="ARBA00022475"/>
    </source>
</evidence>
<dbReference type="GO" id="GO:0043025">
    <property type="term" value="C:neuronal cell body"/>
    <property type="evidence" value="ECO:0007669"/>
    <property type="project" value="TreeGrafter"/>
</dbReference>
<keyword evidence="5 8" id="KW-0472">Membrane</keyword>
<dbReference type="EnsemblMetazoa" id="LLOJ010864-RA">
    <property type="protein sequence ID" value="LLOJ010864-PA"/>
    <property type="gene ID" value="LLOJ010864"/>
</dbReference>
<dbReference type="GO" id="GO:0007635">
    <property type="term" value="P:chemosensory behavior"/>
    <property type="evidence" value="ECO:0007669"/>
    <property type="project" value="TreeGrafter"/>
</dbReference>
<evidence type="ECO:0000256" key="8">
    <source>
        <dbReference type="RuleBase" id="RU363108"/>
    </source>
</evidence>
<dbReference type="EMBL" id="AJWK01009584">
    <property type="status" value="NOT_ANNOTATED_CDS"/>
    <property type="molecule type" value="Genomic_DNA"/>
</dbReference>
<feature type="transmembrane region" description="Helical" evidence="8">
    <location>
        <begin position="31"/>
        <end position="53"/>
    </location>
</feature>
<keyword evidence="4 8" id="KW-1133">Transmembrane helix</keyword>
<accession>A0A3F2ZDA0</accession>
<dbReference type="InterPro" id="IPR013604">
    <property type="entry name" value="7TM_chemorcpt"/>
</dbReference>
<dbReference type="Proteomes" id="UP000092461">
    <property type="component" value="Unassembled WGS sequence"/>
</dbReference>
<dbReference type="GO" id="GO:0030424">
    <property type="term" value="C:axon"/>
    <property type="evidence" value="ECO:0007669"/>
    <property type="project" value="TreeGrafter"/>
</dbReference>
<keyword evidence="3 8" id="KW-0812">Transmembrane</keyword>
<keyword evidence="2 8" id="KW-1003">Cell membrane</keyword>
<comment type="similarity">
    <text evidence="8">Belongs to the insect chemoreceptor superfamily. Gustatory receptor (GR) family.</text>
</comment>
<dbReference type="GO" id="GO:0005886">
    <property type="term" value="C:plasma membrane"/>
    <property type="evidence" value="ECO:0007669"/>
    <property type="project" value="UniProtKB-SubCell"/>
</dbReference>
<evidence type="ECO:0000256" key="6">
    <source>
        <dbReference type="ARBA" id="ARBA00023170"/>
    </source>
</evidence>
<organism evidence="9 10">
    <name type="scientific">Lutzomyia longipalpis</name>
    <name type="common">Sand fly</name>
    <dbReference type="NCBI Taxonomy" id="7200"/>
    <lineage>
        <taxon>Eukaryota</taxon>
        <taxon>Metazoa</taxon>
        <taxon>Ecdysozoa</taxon>
        <taxon>Arthropoda</taxon>
        <taxon>Hexapoda</taxon>
        <taxon>Insecta</taxon>
        <taxon>Pterygota</taxon>
        <taxon>Neoptera</taxon>
        <taxon>Endopterygota</taxon>
        <taxon>Diptera</taxon>
        <taxon>Nematocera</taxon>
        <taxon>Psychodoidea</taxon>
        <taxon>Psychodidae</taxon>
        <taxon>Lutzomyia</taxon>
        <taxon>Lutzomyia</taxon>
    </lineage>
</organism>
<dbReference type="GO" id="GO:0007165">
    <property type="term" value="P:signal transduction"/>
    <property type="evidence" value="ECO:0007669"/>
    <property type="project" value="UniProtKB-KW"/>
</dbReference>
<dbReference type="AlphaFoldDB" id="A0A3F2ZDA0"/>
<reference evidence="9" key="1">
    <citation type="submission" date="2020-05" db="UniProtKB">
        <authorList>
            <consortium name="EnsemblMetazoa"/>
        </authorList>
    </citation>
    <scope>IDENTIFICATION</scope>
    <source>
        <strain evidence="9">Jacobina</strain>
    </source>
</reference>
<evidence type="ECO:0000256" key="5">
    <source>
        <dbReference type="ARBA" id="ARBA00023136"/>
    </source>
</evidence>
<dbReference type="VEuPathDB" id="VectorBase:LLOJ010864"/>
<evidence type="ECO:0000256" key="7">
    <source>
        <dbReference type="ARBA" id="ARBA00023224"/>
    </source>
</evidence>
<keyword evidence="10" id="KW-1185">Reference proteome</keyword>
<comment type="function">
    <text evidence="8">Gustatory receptor which mediates acceptance or avoidance behavior, depending on its substrates.</text>
</comment>
<protein>
    <recommendedName>
        <fullName evidence="8">Gustatory receptor</fullName>
    </recommendedName>
</protein>
<evidence type="ECO:0000313" key="10">
    <source>
        <dbReference type="Proteomes" id="UP000092461"/>
    </source>
</evidence>
<proteinExistence type="inferred from homology"/>
<evidence type="ECO:0000256" key="1">
    <source>
        <dbReference type="ARBA" id="ARBA00004651"/>
    </source>
</evidence>
<feature type="transmembrane region" description="Helical" evidence="8">
    <location>
        <begin position="73"/>
        <end position="95"/>
    </location>
</feature>